<evidence type="ECO:0000256" key="3">
    <source>
        <dbReference type="ARBA" id="ARBA00022692"/>
    </source>
</evidence>
<dbReference type="PANTHER" id="PTHR43791:SF36">
    <property type="entry name" value="TRANSPORTER, PUTATIVE (AFU_ORTHOLOGUE AFUA_6G08340)-RELATED"/>
    <property type="match status" value="1"/>
</dbReference>
<proteinExistence type="predicted"/>
<keyword evidence="2" id="KW-0813">Transport</keyword>
<keyword evidence="4 6" id="KW-1133">Transmembrane helix</keyword>
<keyword evidence="8" id="KW-1185">Reference proteome</keyword>
<evidence type="ECO:0008006" key="9">
    <source>
        <dbReference type="Google" id="ProtNLM"/>
    </source>
</evidence>
<dbReference type="GO" id="GO:0016020">
    <property type="term" value="C:membrane"/>
    <property type="evidence" value="ECO:0007669"/>
    <property type="project" value="UniProtKB-SubCell"/>
</dbReference>
<dbReference type="PANTHER" id="PTHR43791">
    <property type="entry name" value="PERMEASE-RELATED"/>
    <property type="match status" value="1"/>
</dbReference>
<name>A0A1E1M4B3_RHYSE</name>
<evidence type="ECO:0000256" key="1">
    <source>
        <dbReference type="ARBA" id="ARBA00004141"/>
    </source>
</evidence>
<protein>
    <recommendedName>
        <fullName evidence="9">Major facilitator superfamily (MFS) profile domain-containing protein</fullName>
    </recommendedName>
</protein>
<organism evidence="7 8">
    <name type="scientific">Rhynchosporium secalis</name>
    <name type="common">Barley scald fungus</name>
    <dbReference type="NCBI Taxonomy" id="38038"/>
    <lineage>
        <taxon>Eukaryota</taxon>
        <taxon>Fungi</taxon>
        <taxon>Dikarya</taxon>
        <taxon>Ascomycota</taxon>
        <taxon>Pezizomycotina</taxon>
        <taxon>Leotiomycetes</taxon>
        <taxon>Helotiales</taxon>
        <taxon>Ploettnerulaceae</taxon>
        <taxon>Rhynchosporium</taxon>
    </lineage>
</organism>
<evidence type="ECO:0000256" key="4">
    <source>
        <dbReference type="ARBA" id="ARBA00022989"/>
    </source>
</evidence>
<dbReference type="AlphaFoldDB" id="A0A1E1M4B3"/>
<evidence type="ECO:0000313" key="8">
    <source>
        <dbReference type="Proteomes" id="UP000177625"/>
    </source>
</evidence>
<sequence>MFFFFGVQFGQASSKLLAYGILPMRGVGGIIGWFWLFVLMGVLTCMSGCVLGLFLPESFKKHSSAFLSKRNIFTERELHILRSRVLMIEPMKGKKKKRIGKAAFIKAFANLRL</sequence>
<evidence type="ECO:0000313" key="7">
    <source>
        <dbReference type="EMBL" id="CZT43936.1"/>
    </source>
</evidence>
<comment type="subcellular location">
    <subcellularLocation>
        <location evidence="1">Membrane</location>
        <topology evidence="1">Multi-pass membrane protein</topology>
    </subcellularLocation>
</comment>
<gene>
    <name evidence="7" type="ORF">RSE6_04048</name>
</gene>
<dbReference type="Gene3D" id="1.20.1250.20">
    <property type="entry name" value="MFS general substrate transporter like domains"/>
    <property type="match status" value="1"/>
</dbReference>
<accession>A0A1E1M4B3</accession>
<dbReference type="GO" id="GO:0022857">
    <property type="term" value="F:transmembrane transporter activity"/>
    <property type="evidence" value="ECO:0007669"/>
    <property type="project" value="TreeGrafter"/>
</dbReference>
<keyword evidence="3 6" id="KW-0812">Transmembrane</keyword>
<feature type="transmembrane region" description="Helical" evidence="6">
    <location>
        <begin position="30"/>
        <end position="55"/>
    </location>
</feature>
<dbReference type="SUPFAM" id="SSF103473">
    <property type="entry name" value="MFS general substrate transporter"/>
    <property type="match status" value="1"/>
</dbReference>
<dbReference type="InterPro" id="IPR036259">
    <property type="entry name" value="MFS_trans_sf"/>
</dbReference>
<evidence type="ECO:0000256" key="2">
    <source>
        <dbReference type="ARBA" id="ARBA00022448"/>
    </source>
</evidence>
<evidence type="ECO:0000256" key="5">
    <source>
        <dbReference type="ARBA" id="ARBA00023136"/>
    </source>
</evidence>
<keyword evidence="5 6" id="KW-0472">Membrane</keyword>
<reference evidence="8" key="1">
    <citation type="submission" date="2016-03" db="EMBL/GenBank/DDBJ databases">
        <authorList>
            <person name="Guldener U."/>
        </authorList>
    </citation>
    <scope>NUCLEOTIDE SEQUENCE [LARGE SCALE GENOMIC DNA]</scope>
</reference>
<dbReference type="Proteomes" id="UP000177625">
    <property type="component" value="Unassembled WGS sequence"/>
</dbReference>
<dbReference type="EMBL" id="FJVC01000156">
    <property type="protein sequence ID" value="CZT43936.1"/>
    <property type="molecule type" value="Genomic_DNA"/>
</dbReference>
<evidence type="ECO:0000256" key="6">
    <source>
        <dbReference type="SAM" id="Phobius"/>
    </source>
</evidence>